<keyword evidence="8" id="KW-0812">Transmembrane</keyword>
<feature type="compositionally biased region" description="Polar residues" evidence="7">
    <location>
        <begin position="164"/>
        <end position="173"/>
    </location>
</feature>
<evidence type="ECO:0000256" key="8">
    <source>
        <dbReference type="SAM" id="Phobius"/>
    </source>
</evidence>
<dbReference type="Gene3D" id="3.30.2410.10">
    <property type="entry name" value="Hect, E3 ligase catalytic domain"/>
    <property type="match status" value="1"/>
</dbReference>
<proteinExistence type="inferred from homology"/>
<dbReference type="Gene3D" id="1.25.10.10">
    <property type="entry name" value="Leucine-rich Repeat Variant"/>
    <property type="match status" value="1"/>
</dbReference>
<dbReference type="EMBL" id="PGCI01000021">
    <property type="protein sequence ID" value="PLW48785.1"/>
    <property type="molecule type" value="Genomic_DNA"/>
</dbReference>
<dbReference type="PROSITE" id="PS50237">
    <property type="entry name" value="HECT"/>
    <property type="match status" value="1"/>
</dbReference>
<protein>
    <recommendedName>
        <fullName evidence="3">HECT-type E3 ubiquitin transferase</fullName>
        <ecNumber evidence="3">2.3.2.26</ecNumber>
    </recommendedName>
</protein>
<feature type="region of interest" description="Disordered" evidence="7">
    <location>
        <begin position="978"/>
        <end position="1000"/>
    </location>
</feature>
<feature type="region of interest" description="Disordered" evidence="7">
    <location>
        <begin position="73"/>
        <end position="310"/>
    </location>
</feature>
<feature type="compositionally biased region" description="Low complexity" evidence="7">
    <location>
        <begin position="982"/>
        <end position="1000"/>
    </location>
</feature>
<evidence type="ECO:0000256" key="7">
    <source>
        <dbReference type="SAM" id="MobiDB-lite"/>
    </source>
</evidence>
<dbReference type="GO" id="GO:0043161">
    <property type="term" value="P:proteasome-mediated ubiquitin-dependent protein catabolic process"/>
    <property type="evidence" value="ECO:0007669"/>
    <property type="project" value="TreeGrafter"/>
</dbReference>
<dbReference type="InterPro" id="IPR000569">
    <property type="entry name" value="HECT_dom"/>
</dbReference>
<evidence type="ECO:0000256" key="5">
    <source>
        <dbReference type="ARBA" id="ARBA00022786"/>
    </source>
</evidence>
<gene>
    <name evidence="10" type="ORF">PCASD_03238</name>
</gene>
<feature type="compositionally biased region" description="Polar residues" evidence="7">
    <location>
        <begin position="1250"/>
        <end position="1270"/>
    </location>
</feature>
<keyword evidence="5 6" id="KW-0833">Ubl conjugation pathway</keyword>
<dbReference type="InterPro" id="IPR016024">
    <property type="entry name" value="ARM-type_fold"/>
</dbReference>
<feature type="compositionally biased region" description="Polar residues" evidence="7">
    <location>
        <begin position="181"/>
        <end position="210"/>
    </location>
</feature>
<feature type="active site" description="Glycyl thioester intermediate" evidence="6">
    <location>
        <position position="1998"/>
    </location>
</feature>
<evidence type="ECO:0000313" key="11">
    <source>
        <dbReference type="Proteomes" id="UP000235392"/>
    </source>
</evidence>
<evidence type="ECO:0000313" key="10">
    <source>
        <dbReference type="EMBL" id="PLW48785.1"/>
    </source>
</evidence>
<dbReference type="EC" id="2.3.2.26" evidence="3"/>
<dbReference type="InterPro" id="IPR011989">
    <property type="entry name" value="ARM-like"/>
</dbReference>
<feature type="domain" description="HECT" evidence="9">
    <location>
        <begin position="1651"/>
        <end position="2031"/>
    </location>
</feature>
<keyword evidence="8" id="KW-1133">Transmembrane helix</keyword>
<organism evidence="10 11">
    <name type="scientific">Puccinia coronata f. sp. avenae</name>
    <dbReference type="NCBI Taxonomy" id="200324"/>
    <lineage>
        <taxon>Eukaryota</taxon>
        <taxon>Fungi</taxon>
        <taxon>Dikarya</taxon>
        <taxon>Basidiomycota</taxon>
        <taxon>Pucciniomycotina</taxon>
        <taxon>Pucciniomycetes</taxon>
        <taxon>Pucciniales</taxon>
        <taxon>Pucciniaceae</taxon>
        <taxon>Puccinia</taxon>
    </lineage>
</organism>
<dbReference type="GO" id="GO:0061630">
    <property type="term" value="F:ubiquitin protein ligase activity"/>
    <property type="evidence" value="ECO:0007669"/>
    <property type="project" value="UniProtKB-EC"/>
</dbReference>
<dbReference type="Pfam" id="PF00632">
    <property type="entry name" value="HECT"/>
    <property type="match status" value="1"/>
</dbReference>
<dbReference type="SUPFAM" id="SSF56204">
    <property type="entry name" value="Hect, E3 ligase catalytic domain"/>
    <property type="match status" value="1"/>
</dbReference>
<evidence type="ECO:0000256" key="6">
    <source>
        <dbReference type="PROSITE-ProRule" id="PRU00104"/>
    </source>
</evidence>
<feature type="compositionally biased region" description="Low complexity" evidence="7">
    <location>
        <begin position="110"/>
        <end position="128"/>
    </location>
</feature>
<evidence type="ECO:0000256" key="2">
    <source>
        <dbReference type="ARBA" id="ARBA00006331"/>
    </source>
</evidence>
<dbReference type="Proteomes" id="UP000235392">
    <property type="component" value="Unassembled WGS sequence"/>
</dbReference>
<name>A0A2N5VFK8_9BASI</name>
<feature type="compositionally biased region" description="Basic and acidic residues" evidence="7">
    <location>
        <begin position="1326"/>
        <end position="1341"/>
    </location>
</feature>
<reference evidence="10 11" key="1">
    <citation type="submission" date="2017-11" db="EMBL/GenBank/DDBJ databases">
        <title>De novo assembly and phasing of dikaryotic genomes from two isolates of Puccinia coronata f. sp. avenae, the causal agent of oat crown rust.</title>
        <authorList>
            <person name="Miller M.E."/>
            <person name="Zhang Y."/>
            <person name="Omidvar V."/>
            <person name="Sperschneider J."/>
            <person name="Schwessinger B."/>
            <person name="Raley C."/>
            <person name="Palmer J.M."/>
            <person name="Garnica D."/>
            <person name="Upadhyaya N."/>
            <person name="Rathjen J."/>
            <person name="Taylor J.M."/>
            <person name="Park R.F."/>
            <person name="Dodds P.N."/>
            <person name="Hirsch C.D."/>
            <person name="Kianian S.F."/>
            <person name="Figueroa M."/>
        </authorList>
    </citation>
    <scope>NUCLEOTIDE SEQUENCE [LARGE SCALE GENOMIC DNA]</scope>
    <source>
        <strain evidence="10">12SD80</strain>
    </source>
</reference>
<dbReference type="PANTHER" id="PTHR45670">
    <property type="entry name" value="E3 UBIQUITIN-PROTEIN LIGASE TRIP12"/>
    <property type="match status" value="1"/>
</dbReference>
<feature type="compositionally biased region" description="Low complexity" evidence="7">
    <location>
        <begin position="1304"/>
        <end position="1322"/>
    </location>
</feature>
<evidence type="ECO:0000259" key="9">
    <source>
        <dbReference type="PROSITE" id="PS50237"/>
    </source>
</evidence>
<comment type="caution">
    <text evidence="10">The sequence shown here is derived from an EMBL/GenBank/DDBJ whole genome shotgun (WGS) entry which is preliminary data.</text>
</comment>
<feature type="region of interest" description="Disordered" evidence="7">
    <location>
        <begin position="1234"/>
        <end position="1397"/>
    </location>
</feature>
<feature type="compositionally biased region" description="Polar residues" evidence="7">
    <location>
        <begin position="932"/>
        <end position="948"/>
    </location>
</feature>
<feature type="compositionally biased region" description="Acidic residues" evidence="7">
    <location>
        <begin position="301"/>
        <end position="310"/>
    </location>
</feature>
<dbReference type="Gene3D" id="3.90.1750.10">
    <property type="entry name" value="Hect, E3 ligase catalytic domains"/>
    <property type="match status" value="1"/>
</dbReference>
<comment type="similarity">
    <text evidence="2">Belongs to the UPL family. K-HECT subfamily.</text>
</comment>
<feature type="transmembrane region" description="Helical" evidence="8">
    <location>
        <begin position="51"/>
        <end position="72"/>
    </location>
</feature>
<feature type="transmembrane region" description="Helical" evidence="8">
    <location>
        <begin position="23"/>
        <end position="39"/>
    </location>
</feature>
<evidence type="ECO:0000256" key="3">
    <source>
        <dbReference type="ARBA" id="ARBA00012485"/>
    </source>
</evidence>
<dbReference type="SMART" id="SM00119">
    <property type="entry name" value="HECTc"/>
    <property type="match status" value="1"/>
</dbReference>
<dbReference type="InterPro" id="IPR057948">
    <property type="entry name" value="TPR_TRIP12_N"/>
</dbReference>
<accession>A0A2N5VFK8</accession>
<feature type="region of interest" description="Disordered" evidence="7">
    <location>
        <begin position="931"/>
        <end position="962"/>
    </location>
</feature>
<evidence type="ECO:0000256" key="1">
    <source>
        <dbReference type="ARBA" id="ARBA00000885"/>
    </source>
</evidence>
<feature type="compositionally biased region" description="Acidic residues" evidence="7">
    <location>
        <begin position="258"/>
        <end position="276"/>
    </location>
</feature>
<feature type="compositionally biased region" description="Polar residues" evidence="7">
    <location>
        <begin position="227"/>
        <end position="252"/>
    </location>
</feature>
<keyword evidence="4" id="KW-0808">Transferase</keyword>
<feature type="region of interest" description="Disordered" evidence="7">
    <location>
        <begin position="733"/>
        <end position="758"/>
    </location>
</feature>
<dbReference type="GO" id="GO:0016607">
    <property type="term" value="C:nuclear speck"/>
    <property type="evidence" value="ECO:0007669"/>
    <property type="project" value="TreeGrafter"/>
</dbReference>
<dbReference type="GO" id="GO:0000209">
    <property type="term" value="P:protein polyubiquitination"/>
    <property type="evidence" value="ECO:0007669"/>
    <property type="project" value="TreeGrafter"/>
</dbReference>
<feature type="region of interest" description="Disordered" evidence="7">
    <location>
        <begin position="1479"/>
        <end position="1500"/>
    </location>
</feature>
<dbReference type="InterPro" id="IPR045322">
    <property type="entry name" value="HECTD1/TRIP12-like"/>
</dbReference>
<dbReference type="Pfam" id="PF25579">
    <property type="entry name" value="TPR_TRIP12_N"/>
    <property type="match status" value="1"/>
</dbReference>
<dbReference type="PANTHER" id="PTHR45670:SF1">
    <property type="entry name" value="E3 UBIQUITIN-PROTEIN LIGASE HECTD1"/>
    <property type="match status" value="1"/>
</dbReference>
<dbReference type="SUPFAM" id="SSF48371">
    <property type="entry name" value="ARM repeat"/>
    <property type="match status" value="1"/>
</dbReference>
<sequence length="2031" mass="219790">MSCRHQPLFHFIKRPLTSFQPTLPFPSFALALLASFPLARSPILSSFGSTCWLILSLSAALFVAAAVANSTLTSRASGKRRARSASPSPAFPEPTPKPSNKRVRGVKPDTPSSSSTTNTTTVTPSPSNYNLRHRHPSQASRVVSSSTATVTLDRPNQPEARIRPSSSPKSTTAMPRKQRPSKTVISTGNLKEKANSSSHTAPLASTSNPASAPPTAKSSEEDVEMNVQHSISSDRPGNDATDPTSGLSTSDHGANDESHDDEQDSPSNSEADDPDLVEEHDGGMHDDFGDDLDPEHASLHDEDDDDDDMDESEMAALRASEALFGFDRASTTARGLGGGSGGALAGLDAMGISGLRGLGGIMAGFTHRLKNILQSLKSRGSGSSTSRLAALQELAEILAVSTEDTLAGYFQTDSFARELVAILRGESERTESEDEEDEVALVAALTATGSSSSSFNHPSSGTDVEQMLLASRCLANLMEALPGSAHTVVHHGAVPVLCAKLLEINFIDLAEQSLSTLEKISEELPSSIVREGGLTALLQYLDFFSTNVQRTAVTAAANCCSSISSESFEMIRDVFPILRNILSYSDQRVCEQAVLAITRVTDSYRHHPDKLQQLLTPEVLSSLTALLSPVGGTKISDNIFSAILKSFTNIGRSSPEVATNLLDAGLADTVYGILIGQTPPEIPDEHDLALELTSNSSVITQALMRKDRNQIQQAIDLVVEVLPPLPKSGIFDSKLAKKPAPPQENVAMKDEESTSTSVPEVPALFNEATAALSGARSATDEDVKPDISARTLAALAYNSSSQTKESNKEAAIAHRIELLQSPSRELVVRRFNSLLLPTLLEVYGASVSSTIRLKALVAVLKIAYFSKAEYLNRTLRPIPLASFLASILANRDQNSLVMYALQMVDLLLAKLPDDYNFIFRREGVMHEVSRLAESSPSGSHSSIKTRLSNVPVGGSRSESHISTTSNLLDEELLQVPSSMGRHSSTIHPSSTASTSSSSASTKDQLIYRARHLKAKCAMAETTASIKAQAILDSIRDVVDALGTVQTTEEAKSALLKLAALFSRNNDPVTSFELLESGLVEGLLRFATESRSFGPSLSVRSEVLSETFFSSFEGTPAFVPLVKRLQESLGRLEGFEVLTAVASTPDDSRRSTASMLARQLKIRLVAAEGTDVPKNCANVVVSIHAIATFQAFNDYLRPRIIKAQDDERLGRPSGSSTSRLSGMLAAFAAVAGLPASSSSSPSGHLEDSGFTLPSRTEATESVQSSSLQATTPEVPLSAHAPRRSSRLSGRGLTAEDLNREAADVSLTRPSSSALLSTSAPTESMEVDTPRRERMEVDDEQRTEGSPIDQEMSSRPSNIDEPPVSVQPAQDGSKMEAHTPHGTRIATPLNSRPPSALRKHSNNSLVGLVASAAGNRSSKPSYAAAVKSEPKDWHLAFSLGGQPISLDTTVYGAVYAHESQTGLQSRNMWTNVYTVTFRKVDGPVPPSNEDASSVDPESREEGLLPASIPEGSQQASILRLLRALHGLNLDWHELRNPSDQAANSLTFAESVFINNKLTAKLNRQLEEPMIVASACLPDWACELPQQFPFLFPFETRFSFLQSTSFGYARLIQKWVGQARSDSSRRDENLGLLGRLQRQKVRISRQKILESLIKVFELYSSCRAMLEVEYFDEVGTGLGPTLEFFSLASKAFAEKQYQMWRDHESDAQSLHVFSHSGLFPSPMDDRTAESEKGMERLRKFKVLGQFMAKALMDSRIVDISLSRSFARLVLDYPLPLTIASVGLVDKALAASLEHLNKYVIAKHAIEADTSLSESGAHAAIQQIRIDDATVDDLALEFILPGYDVEMKPDSSETLVTIENIEEFIQLVIYWTLSKGVTRQIEMFKSGFSMVFPIRDLKSFTPDEIVNIFGNAESEDWSPEALTSALRADHGYNMDSPAIRGLINIMSSYDVSSRRQFLQFITGAPKLPIGGFRGLHPALTVVRKAAEPGHSPDEYLPSVMTCVNYLKLPEYSNQEVAAEKLAIATKEGADSFHLS</sequence>
<feature type="compositionally biased region" description="Basic and acidic residues" evidence="7">
    <location>
        <begin position="277"/>
        <end position="287"/>
    </location>
</feature>
<feature type="compositionally biased region" description="Low complexity" evidence="7">
    <location>
        <begin position="142"/>
        <end position="151"/>
    </location>
</feature>
<comment type="catalytic activity">
    <reaction evidence="1">
        <text>S-ubiquitinyl-[E2 ubiquitin-conjugating enzyme]-L-cysteine + [acceptor protein]-L-lysine = [E2 ubiquitin-conjugating enzyme]-L-cysteine + N(6)-ubiquitinyl-[acceptor protein]-L-lysine.</text>
        <dbReference type="EC" id="2.3.2.26"/>
    </reaction>
</comment>
<keyword evidence="8" id="KW-0472">Membrane</keyword>
<dbReference type="InterPro" id="IPR035983">
    <property type="entry name" value="Hect_E3_ubiquitin_ligase"/>
</dbReference>
<evidence type="ECO:0000256" key="4">
    <source>
        <dbReference type="ARBA" id="ARBA00022679"/>
    </source>
</evidence>